<sequence length="179" mass="19654">MQRYIILIRHAEASQNFGCPDLDRALSIKGEAQARSVAEWVAPFLNADCHQLQFIVSPALRTKQTAQALFARLGRAANCIYEPALYQTDEDGIWRLINEMEDAPSHLVIIGHNPALGRLVRSVARLTTSNEGDFGLELAAFAPSSCCVMVTRTGGFALRPQDLTIRAFREPAAEEASQG</sequence>
<evidence type="ECO:0000313" key="2">
    <source>
        <dbReference type="Proteomes" id="UP001163831"/>
    </source>
</evidence>
<dbReference type="InterPro" id="IPR029033">
    <property type="entry name" value="His_PPase_superfam"/>
</dbReference>
<dbReference type="Proteomes" id="UP001163831">
    <property type="component" value="Chromosome"/>
</dbReference>
<keyword evidence="2" id="KW-1185">Reference proteome</keyword>
<dbReference type="CDD" id="cd07067">
    <property type="entry name" value="HP_PGM_like"/>
    <property type="match status" value="1"/>
</dbReference>
<dbReference type="InterPro" id="IPR013078">
    <property type="entry name" value="His_Pase_superF_clade-1"/>
</dbReference>
<protein>
    <submittedName>
        <fullName evidence="1">Histidine phosphatase family protein</fullName>
    </submittedName>
</protein>
<organism evidence="1 2">
    <name type="scientific">Candidatus Kirkpatrickella diaphorinae</name>
    <dbReference type="NCBI Taxonomy" id="2984322"/>
    <lineage>
        <taxon>Bacteria</taxon>
        <taxon>Pseudomonadati</taxon>
        <taxon>Pseudomonadota</taxon>
        <taxon>Alphaproteobacteria</taxon>
        <taxon>Acetobacterales</taxon>
        <taxon>Acetobacteraceae</taxon>
        <taxon>Candidatus Kirkpatrickella</taxon>
    </lineage>
</organism>
<reference evidence="1" key="1">
    <citation type="submission" date="2022-10" db="EMBL/GenBank/DDBJ databases">
        <title>Candidatus Kirkpatrella diaphorinas gen. nov., sp. nov., an uncultured endosymbiont identified in a population of Diaphorina citri from Hawaii.</title>
        <authorList>
            <person name="Henry E.M."/>
            <person name="Carlson C.R."/>
            <person name="Kuo Y.-W."/>
        </authorList>
    </citation>
    <scope>NUCLEOTIDE SEQUENCE</scope>
    <source>
        <strain evidence="1">CADCRV1</strain>
    </source>
</reference>
<evidence type="ECO:0000313" key="1">
    <source>
        <dbReference type="EMBL" id="UYH52048.1"/>
    </source>
</evidence>
<proteinExistence type="predicted"/>
<dbReference type="Gene3D" id="3.40.50.1240">
    <property type="entry name" value="Phosphoglycerate mutase-like"/>
    <property type="match status" value="1"/>
</dbReference>
<dbReference type="SMART" id="SM00855">
    <property type="entry name" value="PGAM"/>
    <property type="match status" value="1"/>
</dbReference>
<gene>
    <name evidence="1" type="ORF">N5W20_04110</name>
</gene>
<dbReference type="RefSeq" id="WP_319807643.1">
    <property type="nucleotide sequence ID" value="NZ_CP107052.1"/>
</dbReference>
<name>A0ABY6GMF4_9PROT</name>
<dbReference type="Pfam" id="PF00300">
    <property type="entry name" value="His_Phos_1"/>
    <property type="match status" value="1"/>
</dbReference>
<accession>A0ABY6GMF4</accession>
<dbReference type="EMBL" id="CP107052">
    <property type="protein sequence ID" value="UYH52048.1"/>
    <property type="molecule type" value="Genomic_DNA"/>
</dbReference>
<dbReference type="SUPFAM" id="SSF53254">
    <property type="entry name" value="Phosphoglycerate mutase-like"/>
    <property type="match status" value="1"/>
</dbReference>